<dbReference type="EMBL" id="PEBD01000010">
    <property type="protein sequence ID" value="PHV65280.1"/>
    <property type="molecule type" value="Genomic_DNA"/>
</dbReference>
<dbReference type="AlphaFoldDB" id="A0A2G3PHL4"/>
<dbReference type="PANTHER" id="PTHR42953">
    <property type="entry name" value="HIGH-AFFINITY ZINC UPTAKE SYSTEM PROTEIN ZNUA-RELATED"/>
    <property type="match status" value="1"/>
</dbReference>
<protein>
    <submittedName>
        <fullName evidence="7">ABC transporter substrate-binding protein</fullName>
    </submittedName>
</protein>
<evidence type="ECO:0000256" key="4">
    <source>
        <dbReference type="ARBA" id="ARBA00022729"/>
    </source>
</evidence>
<dbReference type="GO" id="GO:0030001">
    <property type="term" value="P:metal ion transport"/>
    <property type="evidence" value="ECO:0007669"/>
    <property type="project" value="InterPro"/>
</dbReference>
<sequence length="339" mass="35206">MRTWSRPLAVAAAVSLTAALAAGCSSDDGGTTADGKVSIVASTDVWGSVAAAVAGDKAEVTSLYNSPTGDPHEFEPNAQDTAKVSEAGVVVLNGGHYDTYMEDAPKSSDAVVINAFELAEGGHEEPGHEEAGHEEAGHDESGSQESGHEEESGHHHGAGGANEHVFYDLAVAGLVADKVAEALSEKDSANAQTYRDNVTEFDKRLDELTAQVAAIKTANPDAPVAQTEPLAYYLLLDAGLKDVTPAGLQDAVEAGQSPSARDIAATQDLLRGRQVRALIYNTQAVDEGTKALLDIATRSGVPVVDFTETLPAGTTDYIEWQKANVESLTSALASKPATP</sequence>
<reference evidence="7 8" key="1">
    <citation type="submission" date="2017-10" db="EMBL/GenBank/DDBJ databases">
        <title>The draft genome sequence of Williamsia sp. BULT 1.1 isolated from the semi-arid grassland soils from South Africa.</title>
        <authorList>
            <person name="Kabwe M.H."/>
            <person name="Govender N."/>
            <person name="Mutseka Lunga P."/>
            <person name="Vikram S."/>
            <person name="Makhalanyane T.P."/>
        </authorList>
    </citation>
    <scope>NUCLEOTIDE SEQUENCE [LARGE SCALE GENOMIC DNA]</scope>
    <source>
        <strain evidence="7 8">BULT 1.1</strain>
    </source>
</reference>
<name>A0A2G3PHL4_WILMA</name>
<dbReference type="PANTHER" id="PTHR42953:SF1">
    <property type="entry name" value="METAL-BINDING PROTEIN HI_0362-RELATED"/>
    <property type="match status" value="1"/>
</dbReference>
<feature type="chain" id="PRO_5039296198" evidence="6">
    <location>
        <begin position="22"/>
        <end position="339"/>
    </location>
</feature>
<comment type="caution">
    <text evidence="7">The sequence shown here is derived from an EMBL/GenBank/DDBJ whole genome shotgun (WGS) entry which is preliminary data.</text>
</comment>
<feature type="compositionally biased region" description="Basic and acidic residues" evidence="5">
    <location>
        <begin position="122"/>
        <end position="154"/>
    </location>
</feature>
<dbReference type="Proteomes" id="UP000225108">
    <property type="component" value="Unassembled WGS sequence"/>
</dbReference>
<dbReference type="SUPFAM" id="SSF53807">
    <property type="entry name" value="Helical backbone' metal receptor"/>
    <property type="match status" value="1"/>
</dbReference>
<evidence type="ECO:0000256" key="3">
    <source>
        <dbReference type="ARBA" id="ARBA00022723"/>
    </source>
</evidence>
<evidence type="ECO:0000256" key="1">
    <source>
        <dbReference type="ARBA" id="ARBA00004196"/>
    </source>
</evidence>
<comment type="subcellular location">
    <subcellularLocation>
        <location evidence="1">Cell envelope</location>
    </subcellularLocation>
</comment>
<evidence type="ECO:0000256" key="2">
    <source>
        <dbReference type="ARBA" id="ARBA00022448"/>
    </source>
</evidence>
<organism evidence="7 8">
    <name type="scientific">Williamsia marianensis</name>
    <dbReference type="NCBI Taxonomy" id="85044"/>
    <lineage>
        <taxon>Bacteria</taxon>
        <taxon>Bacillati</taxon>
        <taxon>Actinomycetota</taxon>
        <taxon>Actinomycetes</taxon>
        <taxon>Mycobacteriales</taxon>
        <taxon>Nocardiaceae</taxon>
        <taxon>Williamsia</taxon>
    </lineage>
</organism>
<evidence type="ECO:0000313" key="7">
    <source>
        <dbReference type="EMBL" id="PHV65280.1"/>
    </source>
</evidence>
<keyword evidence="3" id="KW-0479">Metal-binding</keyword>
<evidence type="ECO:0000256" key="6">
    <source>
        <dbReference type="SAM" id="SignalP"/>
    </source>
</evidence>
<dbReference type="GO" id="GO:0030313">
    <property type="term" value="C:cell envelope"/>
    <property type="evidence" value="ECO:0007669"/>
    <property type="project" value="UniProtKB-SubCell"/>
</dbReference>
<dbReference type="Pfam" id="PF01297">
    <property type="entry name" value="ZnuA"/>
    <property type="match status" value="1"/>
</dbReference>
<dbReference type="InterPro" id="IPR050492">
    <property type="entry name" value="Bact_metal-bind_prot9"/>
</dbReference>
<dbReference type="InterPro" id="IPR006127">
    <property type="entry name" value="ZnuA-like"/>
</dbReference>
<dbReference type="PROSITE" id="PS51257">
    <property type="entry name" value="PROKAR_LIPOPROTEIN"/>
    <property type="match status" value="1"/>
</dbReference>
<feature type="signal peptide" evidence="6">
    <location>
        <begin position="1"/>
        <end position="21"/>
    </location>
</feature>
<accession>A0A2G3PHL4</accession>
<gene>
    <name evidence="7" type="ORF">CSW57_15890</name>
</gene>
<feature type="region of interest" description="Disordered" evidence="5">
    <location>
        <begin position="122"/>
        <end position="161"/>
    </location>
</feature>
<evidence type="ECO:0000313" key="8">
    <source>
        <dbReference type="Proteomes" id="UP000225108"/>
    </source>
</evidence>
<dbReference type="Gene3D" id="3.40.50.1980">
    <property type="entry name" value="Nitrogenase molybdenum iron protein domain"/>
    <property type="match status" value="2"/>
</dbReference>
<dbReference type="GO" id="GO:0046872">
    <property type="term" value="F:metal ion binding"/>
    <property type="evidence" value="ECO:0007669"/>
    <property type="project" value="UniProtKB-KW"/>
</dbReference>
<keyword evidence="4 6" id="KW-0732">Signal</keyword>
<proteinExistence type="predicted"/>
<dbReference type="RefSeq" id="WP_099383689.1">
    <property type="nucleotide sequence ID" value="NZ_PEBD01000010.1"/>
</dbReference>
<keyword evidence="2" id="KW-0813">Transport</keyword>
<evidence type="ECO:0000256" key="5">
    <source>
        <dbReference type="SAM" id="MobiDB-lite"/>
    </source>
</evidence>